<dbReference type="HOGENOM" id="CLU_1743507_0_0_1"/>
<proteinExistence type="predicted"/>
<protein>
    <submittedName>
        <fullName evidence="1">Uncharacterized protein</fullName>
    </submittedName>
</protein>
<reference evidence="1" key="2">
    <citation type="submission" date="2018-05" db="EMBL/GenBank/DDBJ databases">
        <title>OpunRS2 (Oryza punctata Reference Sequence Version 2).</title>
        <authorList>
            <person name="Zhang J."/>
            <person name="Kudrna D."/>
            <person name="Lee S."/>
            <person name="Talag J."/>
            <person name="Welchert J."/>
            <person name="Wing R.A."/>
        </authorList>
    </citation>
    <scope>NUCLEOTIDE SEQUENCE [LARGE SCALE GENOMIC DNA]</scope>
</reference>
<organism evidence="1">
    <name type="scientific">Oryza punctata</name>
    <name type="common">Red rice</name>
    <dbReference type="NCBI Taxonomy" id="4537"/>
    <lineage>
        <taxon>Eukaryota</taxon>
        <taxon>Viridiplantae</taxon>
        <taxon>Streptophyta</taxon>
        <taxon>Embryophyta</taxon>
        <taxon>Tracheophyta</taxon>
        <taxon>Spermatophyta</taxon>
        <taxon>Magnoliopsida</taxon>
        <taxon>Liliopsida</taxon>
        <taxon>Poales</taxon>
        <taxon>Poaceae</taxon>
        <taxon>BOP clade</taxon>
        <taxon>Oryzoideae</taxon>
        <taxon>Oryzeae</taxon>
        <taxon>Oryzinae</taxon>
        <taxon>Oryza</taxon>
    </lineage>
</organism>
<evidence type="ECO:0000313" key="1">
    <source>
        <dbReference type="EnsemblPlants" id="OPUNC06G00880.1"/>
    </source>
</evidence>
<sequence>MGWWPPATPGTTGFLDASAMAQLFPPRQCGRVLVEDSRGIISHQLNLPSERRWRRNHKLEKCTFFFKEGRERPCRVDICSVAHMDERNTAAIRIESKRLMWLSKRPQRFAASRVVAARAKLFSAKLQERFRFFLPDGVLAHLERAERKNI</sequence>
<name>A0A0E0L704_ORYPU</name>
<evidence type="ECO:0000313" key="2">
    <source>
        <dbReference type="Proteomes" id="UP000026962"/>
    </source>
</evidence>
<dbReference type="EnsemblPlants" id="OPUNC06G00880.1">
    <property type="protein sequence ID" value="OPUNC06G00880.1"/>
    <property type="gene ID" value="OPUNC06G00880"/>
</dbReference>
<keyword evidence="2" id="KW-1185">Reference proteome</keyword>
<dbReference type="Gramene" id="OPUNC06G00880.1">
    <property type="protein sequence ID" value="OPUNC06G00880.1"/>
    <property type="gene ID" value="OPUNC06G00880"/>
</dbReference>
<dbReference type="Proteomes" id="UP000026962">
    <property type="component" value="Chromosome 6"/>
</dbReference>
<accession>A0A0E0L704</accession>
<dbReference type="AlphaFoldDB" id="A0A0E0L704"/>
<reference evidence="1" key="1">
    <citation type="submission" date="2015-04" db="UniProtKB">
        <authorList>
            <consortium name="EnsemblPlants"/>
        </authorList>
    </citation>
    <scope>IDENTIFICATION</scope>
</reference>